<proteinExistence type="inferred from homology"/>
<evidence type="ECO:0000256" key="1">
    <source>
        <dbReference type="ARBA" id="ARBA00005510"/>
    </source>
</evidence>
<feature type="region of interest" description="Disordered" evidence="5">
    <location>
        <begin position="247"/>
        <end position="274"/>
    </location>
</feature>
<evidence type="ECO:0000256" key="2">
    <source>
        <dbReference type="ARBA" id="ARBA00022604"/>
    </source>
</evidence>
<dbReference type="STRING" id="52838.A0A4S8JNM3"/>
<dbReference type="Pfam" id="PF23174">
    <property type="entry name" value="bHLH_ILI"/>
    <property type="match status" value="1"/>
</dbReference>
<sequence>MAPGRERRRFVGRVKRKERLKPKTAYGDIEFGFFPHVAPKTVKHIFKLVRLGCYNTNHFFRVDKGFVAQVADVVGGRTSPMNEEQRLEAEKTVVGEFSNVKHVRGILSMGRYSDPDSASSSFSILLGDAPHLDGQYAIFGRVTKGDDTLRKLEELPTRREGIFVMPTERITIFSTYYYDTTVENCEWEKEILKRRLSESLIEVERQVENEMPPVNGPQIILELCNSSLLGNRSKTLELRSLPSANTLLEPVDRHQHQRMSSRRSRSRQSGSTRITDEQINELISKLQAVLPEARRGDNDRVSAAKVLQETCSHIRRLHREVDDLSERLSELLDSADLNSAQAAFIRSLLM</sequence>
<dbReference type="Gene3D" id="2.40.100.10">
    <property type="entry name" value="Cyclophilin-like"/>
    <property type="match status" value="1"/>
</dbReference>
<dbReference type="InterPro" id="IPR029000">
    <property type="entry name" value="Cyclophilin-like_dom_sf"/>
</dbReference>
<organism evidence="8 9">
    <name type="scientific">Musa balbisiana</name>
    <name type="common">Banana</name>
    <dbReference type="NCBI Taxonomy" id="52838"/>
    <lineage>
        <taxon>Eukaryota</taxon>
        <taxon>Viridiplantae</taxon>
        <taxon>Streptophyta</taxon>
        <taxon>Embryophyta</taxon>
        <taxon>Tracheophyta</taxon>
        <taxon>Spermatophyta</taxon>
        <taxon>Magnoliopsida</taxon>
        <taxon>Liliopsida</taxon>
        <taxon>Zingiberales</taxon>
        <taxon>Musaceae</taxon>
        <taxon>Musa</taxon>
    </lineage>
</organism>
<dbReference type="AlphaFoldDB" id="A0A4S8JNM3"/>
<dbReference type="Proteomes" id="UP000317650">
    <property type="component" value="Chromosome 1"/>
</dbReference>
<keyword evidence="3" id="KW-0805">Transcription regulation</keyword>
<evidence type="ECO:0000313" key="8">
    <source>
        <dbReference type="EMBL" id="THU62922.1"/>
    </source>
</evidence>
<name>A0A4S8JNM3_MUSBA</name>
<dbReference type="InterPro" id="IPR002130">
    <property type="entry name" value="Cyclophilin-type_PPIase_dom"/>
</dbReference>
<feature type="domain" description="PPIase cyclophilin-type" evidence="6">
    <location>
        <begin position="27"/>
        <end position="177"/>
    </location>
</feature>
<dbReference type="SMART" id="SM00353">
    <property type="entry name" value="HLH"/>
    <property type="match status" value="1"/>
</dbReference>
<comment type="similarity">
    <text evidence="1">Belongs to the bHLH protein family.</text>
</comment>
<dbReference type="GO" id="GO:0046983">
    <property type="term" value="F:protein dimerization activity"/>
    <property type="evidence" value="ECO:0007669"/>
    <property type="project" value="InterPro"/>
</dbReference>
<dbReference type="InterPro" id="IPR044293">
    <property type="entry name" value="PRE"/>
</dbReference>
<gene>
    <name evidence="8" type="ORF">C4D60_Mb01t10260</name>
</gene>
<dbReference type="GO" id="GO:0040008">
    <property type="term" value="P:regulation of growth"/>
    <property type="evidence" value="ECO:0007669"/>
    <property type="project" value="InterPro"/>
</dbReference>
<reference evidence="8 9" key="1">
    <citation type="journal article" date="2019" name="Nat. Plants">
        <title>Genome sequencing of Musa balbisiana reveals subgenome evolution and function divergence in polyploid bananas.</title>
        <authorList>
            <person name="Yao X."/>
        </authorList>
    </citation>
    <scope>NUCLEOTIDE SEQUENCE [LARGE SCALE GENOMIC DNA]</scope>
    <source>
        <strain evidence="9">cv. DH-PKW</strain>
        <tissue evidence="8">Leaves</tissue>
    </source>
</reference>
<dbReference type="FunFam" id="4.10.280.10:FF:000082">
    <property type="entry name" value="Transcription factor ILI6"/>
    <property type="match status" value="1"/>
</dbReference>
<dbReference type="PANTHER" id="PTHR47511:SF1">
    <property type="entry name" value="PEPTIDYL-PROLYL CIS-TRANS ISOMERASE CYP23"/>
    <property type="match status" value="1"/>
</dbReference>
<feature type="domain" description="BHLH" evidence="7">
    <location>
        <begin position="263"/>
        <end position="317"/>
    </location>
</feature>
<evidence type="ECO:0000313" key="9">
    <source>
        <dbReference type="Proteomes" id="UP000317650"/>
    </source>
</evidence>
<keyword evidence="4" id="KW-0804">Transcription</keyword>
<dbReference type="PRINTS" id="PR00153">
    <property type="entry name" value="CSAPPISMRASE"/>
</dbReference>
<dbReference type="GO" id="GO:0006355">
    <property type="term" value="P:regulation of DNA-templated transcription"/>
    <property type="evidence" value="ECO:0007669"/>
    <property type="project" value="InterPro"/>
</dbReference>
<dbReference type="PROSITE" id="PS50888">
    <property type="entry name" value="BHLH"/>
    <property type="match status" value="1"/>
</dbReference>
<evidence type="ECO:0000259" key="6">
    <source>
        <dbReference type="PROSITE" id="PS50072"/>
    </source>
</evidence>
<dbReference type="GO" id="GO:0003755">
    <property type="term" value="F:peptidyl-prolyl cis-trans isomerase activity"/>
    <property type="evidence" value="ECO:0007669"/>
    <property type="project" value="InterPro"/>
</dbReference>
<evidence type="ECO:0000256" key="5">
    <source>
        <dbReference type="SAM" id="MobiDB-lite"/>
    </source>
</evidence>
<evidence type="ECO:0000256" key="3">
    <source>
        <dbReference type="ARBA" id="ARBA00023015"/>
    </source>
</evidence>
<accession>A0A4S8JNM3</accession>
<feature type="compositionally biased region" description="Basic residues" evidence="5">
    <location>
        <begin position="255"/>
        <end position="266"/>
    </location>
</feature>
<dbReference type="Gene3D" id="4.10.280.10">
    <property type="entry name" value="Helix-loop-helix DNA-binding domain"/>
    <property type="match status" value="1"/>
</dbReference>
<dbReference type="PANTHER" id="PTHR47511">
    <property type="entry name" value="PEPTIDYL-PROLYL CIS-TRANS ISOMERASE CYP23"/>
    <property type="match status" value="1"/>
</dbReference>
<dbReference type="InterPro" id="IPR044233">
    <property type="entry name" value="CYP23-like"/>
</dbReference>
<dbReference type="Pfam" id="PF00160">
    <property type="entry name" value="Pro_isomerase"/>
    <property type="match status" value="1"/>
</dbReference>
<dbReference type="SUPFAM" id="SSF50891">
    <property type="entry name" value="Cyclophilin-like"/>
    <property type="match status" value="1"/>
</dbReference>
<evidence type="ECO:0000256" key="4">
    <source>
        <dbReference type="ARBA" id="ARBA00023163"/>
    </source>
</evidence>
<dbReference type="CDD" id="cd11442">
    <property type="entry name" value="bHLH_AtPRE_like"/>
    <property type="match status" value="1"/>
</dbReference>
<dbReference type="EMBL" id="PYDT01000004">
    <property type="protein sequence ID" value="THU62922.1"/>
    <property type="molecule type" value="Genomic_DNA"/>
</dbReference>
<dbReference type="CDD" id="cd00317">
    <property type="entry name" value="cyclophilin"/>
    <property type="match status" value="1"/>
</dbReference>
<protein>
    <submittedName>
        <fullName evidence="8">Uncharacterized protein</fullName>
    </submittedName>
</protein>
<dbReference type="PROSITE" id="PS50072">
    <property type="entry name" value="CSA_PPIASE_2"/>
    <property type="match status" value="1"/>
</dbReference>
<dbReference type="SUPFAM" id="SSF47459">
    <property type="entry name" value="HLH, helix-loop-helix DNA-binding domain"/>
    <property type="match status" value="1"/>
</dbReference>
<keyword evidence="2" id="KW-0341">Growth regulation</keyword>
<comment type="caution">
    <text evidence="8">The sequence shown here is derived from an EMBL/GenBank/DDBJ whole genome shotgun (WGS) entry which is preliminary data.</text>
</comment>
<dbReference type="InterPro" id="IPR036638">
    <property type="entry name" value="HLH_DNA-bd_sf"/>
</dbReference>
<keyword evidence="9" id="KW-1185">Reference proteome</keyword>
<evidence type="ECO:0000259" key="7">
    <source>
        <dbReference type="PROSITE" id="PS50888"/>
    </source>
</evidence>
<dbReference type="InterPro" id="IPR011598">
    <property type="entry name" value="bHLH_dom"/>
</dbReference>